<dbReference type="Gene3D" id="1.10.8.50">
    <property type="match status" value="1"/>
</dbReference>
<dbReference type="PANTHER" id="PTHR15239:SF6">
    <property type="entry name" value="RIBOSOME QUALITY CONTROL COMPLEX SUBUNIT NEMF"/>
    <property type="match status" value="1"/>
</dbReference>
<dbReference type="GO" id="GO:0072344">
    <property type="term" value="P:rescue of stalled ribosome"/>
    <property type="evidence" value="ECO:0007669"/>
    <property type="project" value="UniProtKB-UniRule"/>
</dbReference>
<dbReference type="eggNOG" id="COG1293">
    <property type="taxonomic scope" value="Bacteria"/>
</dbReference>
<dbReference type="Proteomes" id="UP000018227">
    <property type="component" value="Unassembled WGS sequence"/>
</dbReference>
<dbReference type="InterPro" id="IPR008532">
    <property type="entry name" value="NFACT_RNA-bd"/>
</dbReference>
<protein>
    <recommendedName>
        <fullName evidence="5">Rqc2 homolog RqcH</fullName>
        <shortName evidence="5">RqcH</shortName>
    </recommendedName>
</protein>
<dbReference type="EMBL" id="ACIL03000013">
    <property type="protein sequence ID" value="ESL02819.1"/>
    <property type="molecule type" value="Genomic_DNA"/>
</dbReference>
<evidence type="ECO:0000313" key="7">
    <source>
        <dbReference type="EMBL" id="ESL02819.1"/>
    </source>
</evidence>
<dbReference type="FunFam" id="2.30.310.10:FF:000004">
    <property type="entry name" value="Fibronectin-binding protein A"/>
    <property type="match status" value="1"/>
</dbReference>
<gene>
    <name evidence="5" type="primary">rqcH</name>
    <name evidence="7" type="ORF">GCWU0000282_001689</name>
</gene>
<comment type="subunit">
    <text evidence="5">Associates with stalled 50S ribosomal subunits. Binds to RqcP.</text>
</comment>
<sequence length="600" mass="67107">MDINNLERGNDMSFDGTVVAGITYELKTHLTGGYITKIAQPEKDALVLTVKNNRTQYRLFLSANASLPLAYITEESRKSPMTAPNFCMLLRKHLGSAKILDISQPGLERIIRIKTEHLDEMGDLSVKNLVIELMGKYSNIILLDDEEKVLDSIKHVSMLVSSVREILPGKSYFVPEQEGRINPLEAGIDYFTDVIAKKPVSIGKAIYTSLTGFSPQLANEICALSGLDADQSTASLNTENVGAVFDNFQKFINLIKKGEFTPTIYYGANLAPKAFAAFRLSIYSDMESKTFSDISSLLEEFYNSKDKTDRIRQKSTDLRKLITNAISRTANKLDIFVKQLRDTENRDKFRIYGELITTYGYQANDGDKVLTCTDYYSGKEVNINLDTTIPVMANAKKYFDKYARLKRTYEAVLVQQEEAQAELNHLESIKMSLDIAENEEDLAEIRKELENAGYAKKNGISGKKGKAKEAKGTPLHFISSDGFDIYVGKNNIQNDYLTFKLASNSDWWFHAKKCAGSHVLLVTNGREVPDRTFEEAGKLAVHYSSVNTSSLASGDGTKHEVDYVQKKEVKKPNGAKPGYVVYYTNYSLTADSDISGLKQI</sequence>
<dbReference type="AlphaFoldDB" id="V2XKW4"/>
<accession>V2XKW4</accession>
<dbReference type="Pfam" id="PF05833">
    <property type="entry name" value="NFACT_N"/>
    <property type="match status" value="1"/>
</dbReference>
<evidence type="ECO:0000256" key="4">
    <source>
        <dbReference type="ARBA" id="ARBA00022917"/>
    </source>
</evidence>
<evidence type="ECO:0000256" key="5">
    <source>
        <dbReference type="HAMAP-Rule" id="MF_00844"/>
    </source>
</evidence>
<organism evidence="7 8">
    <name type="scientific">Catonella morbi ATCC 51271</name>
    <dbReference type="NCBI Taxonomy" id="592026"/>
    <lineage>
        <taxon>Bacteria</taxon>
        <taxon>Bacillati</taxon>
        <taxon>Bacillota</taxon>
        <taxon>Clostridia</taxon>
        <taxon>Lachnospirales</taxon>
        <taxon>Lachnospiraceae</taxon>
        <taxon>Catonella</taxon>
    </lineage>
</organism>
<comment type="similarity">
    <text evidence="5">Belongs to the NEMF family.</text>
</comment>
<reference evidence="7 8" key="1">
    <citation type="submission" date="2013-06" db="EMBL/GenBank/DDBJ databases">
        <authorList>
            <person name="Weinstock G."/>
            <person name="Sodergren E."/>
            <person name="Clifton S."/>
            <person name="Fulton L."/>
            <person name="Fulton B."/>
            <person name="Courtney L."/>
            <person name="Fronick C."/>
            <person name="Harrison M."/>
            <person name="Strong C."/>
            <person name="Farmer C."/>
            <person name="Delahaunty K."/>
            <person name="Markovic C."/>
            <person name="Hall O."/>
            <person name="Minx P."/>
            <person name="Tomlinson C."/>
            <person name="Mitreva M."/>
            <person name="Nelson J."/>
            <person name="Hou S."/>
            <person name="Wollam A."/>
            <person name="Pepin K.H."/>
            <person name="Johnson M."/>
            <person name="Bhonagiri V."/>
            <person name="Nash W.E."/>
            <person name="Warren W."/>
            <person name="Chinwalla A."/>
            <person name="Mardis E.R."/>
            <person name="Wilson R.K."/>
        </authorList>
    </citation>
    <scope>NUCLEOTIDE SEQUENCE [LARGE SCALE GENOMIC DNA]</scope>
    <source>
        <strain evidence="7 8">ATCC 51271</strain>
    </source>
</reference>
<comment type="function">
    <text evidence="5">Key component of the ribosome quality control system (RQC), a ribosome-associated complex that mediates the extraction of incompletely synthesized nascent chains from stalled ribosomes and their subsequent degradation. RqcH recruits Ala-charged tRNA, and with RqcP directs the elongation of stalled nascent chains on 50S ribosomal subunits, leading to non-templated C-terminal alanine extensions (Ala tail). The Ala tail promotes nascent chain degradation. May add between 1 and at least 8 Ala residues. Binds to stalled 50S ribosomal subunits.</text>
</comment>
<dbReference type="GO" id="GO:0043023">
    <property type="term" value="F:ribosomal large subunit binding"/>
    <property type="evidence" value="ECO:0007669"/>
    <property type="project" value="UniProtKB-UniRule"/>
</dbReference>
<evidence type="ECO:0000313" key="8">
    <source>
        <dbReference type="Proteomes" id="UP000018227"/>
    </source>
</evidence>
<evidence type="ECO:0000256" key="3">
    <source>
        <dbReference type="ARBA" id="ARBA00022884"/>
    </source>
</evidence>
<dbReference type="InterPro" id="IPR051608">
    <property type="entry name" value="RQC_Subunit_NEMF"/>
</dbReference>
<dbReference type="HAMAP" id="MF_00844_B">
    <property type="entry name" value="RqcH_B"/>
    <property type="match status" value="1"/>
</dbReference>
<keyword evidence="2 5" id="KW-0699">rRNA-binding</keyword>
<keyword evidence="4 5" id="KW-0648">Protein biosynthesis</keyword>
<dbReference type="Pfam" id="PF05670">
    <property type="entry name" value="NFACT-R_1"/>
    <property type="match status" value="1"/>
</dbReference>
<feature type="domain" description="NFACT RNA-binding" evidence="6">
    <location>
        <begin position="476"/>
        <end position="551"/>
    </location>
</feature>
<comment type="caution">
    <text evidence="7">The sequence shown here is derived from an EMBL/GenBank/DDBJ whole genome shotgun (WGS) entry which is preliminary data.</text>
</comment>
<dbReference type="HOGENOM" id="CLU_022481_2_1_9"/>
<dbReference type="InterPro" id="IPR043682">
    <property type="entry name" value="RqcH_bacterial"/>
</dbReference>
<dbReference type="STRING" id="592026.GCWU0000282_001689"/>
<name>V2XKW4_9FIRM</name>
<dbReference type="GO" id="GO:1990112">
    <property type="term" value="C:RQC complex"/>
    <property type="evidence" value="ECO:0007669"/>
    <property type="project" value="TreeGrafter"/>
</dbReference>
<keyword evidence="8" id="KW-1185">Reference proteome</keyword>
<dbReference type="Gene3D" id="2.30.310.10">
    <property type="entry name" value="ibrinogen binding protein from staphylococcus aureus domain"/>
    <property type="match status" value="1"/>
</dbReference>
<evidence type="ECO:0000256" key="2">
    <source>
        <dbReference type="ARBA" id="ARBA00022730"/>
    </source>
</evidence>
<feature type="coiled-coil region" evidence="5">
    <location>
        <begin position="402"/>
        <end position="455"/>
    </location>
</feature>
<keyword evidence="5" id="KW-0175">Coiled coil</keyword>
<evidence type="ECO:0000259" key="6">
    <source>
        <dbReference type="Pfam" id="PF05670"/>
    </source>
</evidence>
<proteinExistence type="inferred from homology"/>
<dbReference type="PANTHER" id="PTHR15239">
    <property type="entry name" value="NUCLEAR EXPORT MEDIATOR FACTOR NEMF"/>
    <property type="match status" value="1"/>
</dbReference>
<evidence type="ECO:0000256" key="1">
    <source>
        <dbReference type="ARBA" id="ARBA00022555"/>
    </source>
</evidence>
<dbReference type="GO" id="GO:0000049">
    <property type="term" value="F:tRNA binding"/>
    <property type="evidence" value="ECO:0007669"/>
    <property type="project" value="UniProtKB-UniRule"/>
</dbReference>
<keyword evidence="3 5" id="KW-0694">RNA-binding</keyword>
<dbReference type="GO" id="GO:0019843">
    <property type="term" value="F:rRNA binding"/>
    <property type="evidence" value="ECO:0007669"/>
    <property type="project" value="UniProtKB-UniRule"/>
</dbReference>
<keyword evidence="1 5" id="KW-0820">tRNA-binding</keyword>